<gene>
    <name evidence="10" type="ORF">DCAF_LOCUS23454</name>
</gene>
<evidence type="ECO:0000256" key="3">
    <source>
        <dbReference type="ARBA" id="ARBA00022692"/>
    </source>
</evidence>
<comment type="caution">
    <text evidence="10">The sequence shown here is derived from an EMBL/GenBank/DDBJ whole genome shotgun (WGS) entry which is preliminary data.</text>
</comment>
<dbReference type="InterPro" id="IPR036640">
    <property type="entry name" value="ABC1_TM_sf"/>
</dbReference>
<dbReference type="InterPro" id="IPR050173">
    <property type="entry name" value="ABC_transporter_C-like"/>
</dbReference>
<dbReference type="Proteomes" id="UP001314170">
    <property type="component" value="Unassembled WGS sequence"/>
</dbReference>
<dbReference type="SUPFAM" id="SSF90123">
    <property type="entry name" value="ABC transporter transmembrane region"/>
    <property type="match status" value="1"/>
</dbReference>
<dbReference type="PROSITE" id="PS50929">
    <property type="entry name" value="ABC_TM1F"/>
    <property type="match status" value="1"/>
</dbReference>
<dbReference type="PANTHER" id="PTHR24223:SF375">
    <property type="entry name" value="ABC TRANSPORTER C FAMILY MEMBER 11-RELATED"/>
    <property type="match status" value="1"/>
</dbReference>
<evidence type="ECO:0000313" key="10">
    <source>
        <dbReference type="EMBL" id="CAK7350710.1"/>
    </source>
</evidence>
<accession>A0AAV1SHM7</accession>
<dbReference type="GO" id="GO:0005524">
    <property type="term" value="F:ATP binding"/>
    <property type="evidence" value="ECO:0007669"/>
    <property type="project" value="UniProtKB-KW"/>
</dbReference>
<dbReference type="AlphaFoldDB" id="A0AAV1SHM7"/>
<feature type="transmembrane region" description="Helical" evidence="8">
    <location>
        <begin position="445"/>
        <end position="466"/>
    </location>
</feature>
<feature type="transmembrane region" description="Helical" evidence="8">
    <location>
        <begin position="176"/>
        <end position="196"/>
    </location>
</feature>
<keyword evidence="4" id="KW-0547">Nucleotide-binding</keyword>
<dbReference type="InterPro" id="IPR011527">
    <property type="entry name" value="ABC1_TM_dom"/>
</dbReference>
<name>A0AAV1SHM7_9ROSI</name>
<comment type="subcellular location">
    <subcellularLocation>
        <location evidence="1">Membrane</location>
        <topology evidence="1">Multi-pass membrane protein</topology>
    </subcellularLocation>
</comment>
<keyword evidence="11" id="KW-1185">Reference proteome</keyword>
<dbReference type="Gene3D" id="1.20.1560.10">
    <property type="entry name" value="ABC transporter type 1, transmembrane domain"/>
    <property type="match status" value="1"/>
</dbReference>
<dbReference type="InterPro" id="IPR044746">
    <property type="entry name" value="ABCC_6TM_D1"/>
</dbReference>
<evidence type="ECO:0000256" key="7">
    <source>
        <dbReference type="ARBA" id="ARBA00023136"/>
    </source>
</evidence>
<feature type="domain" description="ABC transmembrane type-1" evidence="9">
    <location>
        <begin position="310"/>
        <end position="483"/>
    </location>
</feature>
<evidence type="ECO:0000313" key="11">
    <source>
        <dbReference type="Proteomes" id="UP001314170"/>
    </source>
</evidence>
<evidence type="ECO:0000256" key="8">
    <source>
        <dbReference type="SAM" id="Phobius"/>
    </source>
</evidence>
<evidence type="ECO:0000256" key="6">
    <source>
        <dbReference type="ARBA" id="ARBA00022989"/>
    </source>
</evidence>
<feature type="transmembrane region" description="Helical" evidence="8">
    <location>
        <begin position="73"/>
        <end position="91"/>
    </location>
</feature>
<dbReference type="PANTHER" id="PTHR24223">
    <property type="entry name" value="ATP-BINDING CASSETTE SUB-FAMILY C"/>
    <property type="match status" value="1"/>
</dbReference>
<evidence type="ECO:0000256" key="4">
    <source>
        <dbReference type="ARBA" id="ARBA00022741"/>
    </source>
</evidence>
<protein>
    <recommendedName>
        <fullName evidence="9">ABC transmembrane type-1 domain-containing protein</fullName>
    </recommendedName>
</protein>
<dbReference type="GO" id="GO:0016020">
    <property type="term" value="C:membrane"/>
    <property type="evidence" value="ECO:0007669"/>
    <property type="project" value="UniProtKB-SubCell"/>
</dbReference>
<feature type="transmembrane region" description="Helical" evidence="8">
    <location>
        <begin position="28"/>
        <end position="52"/>
    </location>
</feature>
<dbReference type="CDD" id="cd18579">
    <property type="entry name" value="ABC_6TM_ABCC_D1"/>
    <property type="match status" value="1"/>
</dbReference>
<keyword evidence="3 8" id="KW-0812">Transmembrane</keyword>
<feature type="transmembrane region" description="Helical" evidence="8">
    <location>
        <begin position="144"/>
        <end position="164"/>
    </location>
</feature>
<reference evidence="10 11" key="1">
    <citation type="submission" date="2024-01" db="EMBL/GenBank/DDBJ databases">
        <authorList>
            <person name="Waweru B."/>
        </authorList>
    </citation>
    <scope>NUCLEOTIDE SEQUENCE [LARGE SCALE GENOMIC DNA]</scope>
</reference>
<dbReference type="GO" id="GO:0140359">
    <property type="term" value="F:ABC-type transporter activity"/>
    <property type="evidence" value="ECO:0007669"/>
    <property type="project" value="InterPro"/>
</dbReference>
<keyword evidence="2" id="KW-0813">Transport</keyword>
<keyword evidence="5" id="KW-0067">ATP-binding</keyword>
<evidence type="ECO:0000256" key="2">
    <source>
        <dbReference type="ARBA" id="ARBA00022448"/>
    </source>
</evidence>
<evidence type="ECO:0000256" key="1">
    <source>
        <dbReference type="ARBA" id="ARBA00004141"/>
    </source>
</evidence>
<dbReference type="Pfam" id="PF00664">
    <property type="entry name" value="ABC_membrane"/>
    <property type="match status" value="1"/>
</dbReference>
<evidence type="ECO:0000259" key="9">
    <source>
        <dbReference type="PROSITE" id="PS50929"/>
    </source>
</evidence>
<keyword evidence="6 8" id="KW-1133">Transmembrane helix</keyword>
<proteinExistence type="predicted"/>
<keyword evidence="7 8" id="KW-0472">Membrane</keyword>
<dbReference type="EMBL" id="CAWUPB010001184">
    <property type="protein sequence ID" value="CAK7350710.1"/>
    <property type="molecule type" value="Genomic_DNA"/>
</dbReference>
<sequence>MGLEALVWYCRPMENGGWAKQEDSAFGAYTPCAIDSLVICISHLVLLGMCSYRIWLTIDNNSKAERYCLRRNYYNYMLGLLAAYCTVQPLLRLFMSVSIFNLDGQISIAPFEMVSFIVEALAWCSTLIMIGLETRIYIRQFRWYVRFGVIYVLVGEAAMLNLILSASDYYSRYTLYMYMSTVFCQVLFGILLLVYIPNLDPYPGYVMLQPESLDDGEYEALCGKICPERHASLCSIVSDSKSNETACWLETKSVQGYKRPITEKDVWKLDTWDQTQTLIKKFQTCWVEESQRPKPCLLRALNNSLGGRFWLGGLFKICYDLSQFVGPIVLSHLLQSMQRGDPAWMGYVYAFLIFLGVFFGVLCESQFFLNVMRVGFRTRSTLVAAIFRKSLKLTHDGRKSFPSGKITNMISTDATALQQICQQLHGLWSCPFRITISMVLLYQQLGIGSLFGSLVLVLMVPVQTMLMSKMKKLRKEGLQRTDK</sequence>
<feature type="transmembrane region" description="Helical" evidence="8">
    <location>
        <begin position="111"/>
        <end position="132"/>
    </location>
</feature>
<evidence type="ECO:0000256" key="5">
    <source>
        <dbReference type="ARBA" id="ARBA00022840"/>
    </source>
</evidence>
<organism evidence="10 11">
    <name type="scientific">Dovyalis caffra</name>
    <dbReference type="NCBI Taxonomy" id="77055"/>
    <lineage>
        <taxon>Eukaryota</taxon>
        <taxon>Viridiplantae</taxon>
        <taxon>Streptophyta</taxon>
        <taxon>Embryophyta</taxon>
        <taxon>Tracheophyta</taxon>
        <taxon>Spermatophyta</taxon>
        <taxon>Magnoliopsida</taxon>
        <taxon>eudicotyledons</taxon>
        <taxon>Gunneridae</taxon>
        <taxon>Pentapetalae</taxon>
        <taxon>rosids</taxon>
        <taxon>fabids</taxon>
        <taxon>Malpighiales</taxon>
        <taxon>Salicaceae</taxon>
        <taxon>Flacourtieae</taxon>
        <taxon>Dovyalis</taxon>
    </lineage>
</organism>
<feature type="transmembrane region" description="Helical" evidence="8">
    <location>
        <begin position="347"/>
        <end position="369"/>
    </location>
</feature>